<dbReference type="Proteomes" id="UP000814033">
    <property type="component" value="Unassembled WGS sequence"/>
</dbReference>
<comment type="caution">
    <text evidence="1">The sequence shown here is derived from an EMBL/GenBank/DDBJ whole genome shotgun (WGS) entry which is preliminary data.</text>
</comment>
<reference evidence="1" key="2">
    <citation type="journal article" date="2022" name="New Phytol.">
        <title>Evolutionary transition to the ectomycorrhizal habit in the genomes of a hyperdiverse lineage of mushroom-forming fungi.</title>
        <authorList>
            <person name="Looney B."/>
            <person name="Miyauchi S."/>
            <person name="Morin E."/>
            <person name="Drula E."/>
            <person name="Courty P.E."/>
            <person name="Kohler A."/>
            <person name="Kuo A."/>
            <person name="LaButti K."/>
            <person name="Pangilinan J."/>
            <person name="Lipzen A."/>
            <person name="Riley R."/>
            <person name="Andreopoulos W."/>
            <person name="He G."/>
            <person name="Johnson J."/>
            <person name="Nolan M."/>
            <person name="Tritt A."/>
            <person name="Barry K.W."/>
            <person name="Grigoriev I.V."/>
            <person name="Nagy L.G."/>
            <person name="Hibbett D."/>
            <person name="Henrissat B."/>
            <person name="Matheny P.B."/>
            <person name="Labbe J."/>
            <person name="Martin F.M."/>
        </authorList>
    </citation>
    <scope>NUCLEOTIDE SEQUENCE</scope>
    <source>
        <strain evidence="1">FP105234-sp</strain>
    </source>
</reference>
<accession>A0ACB8R4P1</accession>
<evidence type="ECO:0000313" key="2">
    <source>
        <dbReference type="Proteomes" id="UP000814033"/>
    </source>
</evidence>
<evidence type="ECO:0000313" key="1">
    <source>
        <dbReference type="EMBL" id="KAI0038715.1"/>
    </source>
</evidence>
<reference evidence="1" key="1">
    <citation type="submission" date="2021-02" db="EMBL/GenBank/DDBJ databases">
        <authorList>
            <consortium name="DOE Joint Genome Institute"/>
            <person name="Ahrendt S."/>
            <person name="Looney B.P."/>
            <person name="Miyauchi S."/>
            <person name="Morin E."/>
            <person name="Drula E."/>
            <person name="Courty P.E."/>
            <person name="Chicoki N."/>
            <person name="Fauchery L."/>
            <person name="Kohler A."/>
            <person name="Kuo A."/>
            <person name="Labutti K."/>
            <person name="Pangilinan J."/>
            <person name="Lipzen A."/>
            <person name="Riley R."/>
            <person name="Andreopoulos W."/>
            <person name="He G."/>
            <person name="Johnson J."/>
            <person name="Barry K.W."/>
            <person name="Grigoriev I.V."/>
            <person name="Nagy L."/>
            <person name="Hibbett D."/>
            <person name="Henrissat B."/>
            <person name="Matheny P.B."/>
            <person name="Labbe J."/>
            <person name="Martin F."/>
        </authorList>
    </citation>
    <scope>NUCLEOTIDE SEQUENCE</scope>
    <source>
        <strain evidence="1">FP105234-sp</strain>
    </source>
</reference>
<feature type="non-terminal residue" evidence="1">
    <location>
        <position position="165"/>
    </location>
</feature>
<organism evidence="1 2">
    <name type="scientific">Auriscalpium vulgare</name>
    <dbReference type="NCBI Taxonomy" id="40419"/>
    <lineage>
        <taxon>Eukaryota</taxon>
        <taxon>Fungi</taxon>
        <taxon>Dikarya</taxon>
        <taxon>Basidiomycota</taxon>
        <taxon>Agaricomycotina</taxon>
        <taxon>Agaricomycetes</taxon>
        <taxon>Russulales</taxon>
        <taxon>Auriscalpiaceae</taxon>
        <taxon>Auriscalpium</taxon>
    </lineage>
</organism>
<sequence length="165" mass="18736">MQVEQIERAERAAEERGQPRGRKRTEEPSDKRARDEQEHEPEEDSESSDDEDEYRRKRARGSDGDEGISTKRQLDESLLPFMRTTPVVGLSPSQLRTLELKANYLRDIAGAKQLILARPDCPAVPISIWKDVLSSAYVDLDKLFSGHYALDGDPRGTHKLGDFEL</sequence>
<dbReference type="EMBL" id="MU276429">
    <property type="protein sequence ID" value="KAI0038715.1"/>
    <property type="molecule type" value="Genomic_DNA"/>
</dbReference>
<gene>
    <name evidence="1" type="ORF">FA95DRAFT_1613162</name>
</gene>
<name>A0ACB8R4P1_9AGAM</name>
<proteinExistence type="predicted"/>
<keyword evidence="2" id="KW-1185">Reference proteome</keyword>
<protein>
    <submittedName>
        <fullName evidence="1">Uncharacterized protein</fullName>
    </submittedName>
</protein>